<dbReference type="AlphaFoldDB" id="U5CNK0"/>
<keyword evidence="2 3" id="KW-0808">Transferase</keyword>
<protein>
    <submittedName>
        <fullName evidence="4">Uncharacterized protein</fullName>
    </submittedName>
</protein>
<organism evidence="4 5">
    <name type="scientific">Amborella trichopoda</name>
    <dbReference type="NCBI Taxonomy" id="13333"/>
    <lineage>
        <taxon>Eukaryota</taxon>
        <taxon>Viridiplantae</taxon>
        <taxon>Streptophyta</taxon>
        <taxon>Embryophyta</taxon>
        <taxon>Tracheophyta</taxon>
        <taxon>Spermatophyta</taxon>
        <taxon>Magnoliopsida</taxon>
        <taxon>Amborellales</taxon>
        <taxon>Amborellaceae</taxon>
        <taxon>Amborella</taxon>
    </lineage>
</organism>
<dbReference type="EMBL" id="KI392532">
    <property type="protein sequence ID" value="ERN14731.1"/>
    <property type="molecule type" value="Genomic_DNA"/>
</dbReference>
<dbReference type="OMA" id="ICNEWGV"/>
<dbReference type="CDD" id="cd03784">
    <property type="entry name" value="GT1_Gtf-like"/>
    <property type="match status" value="1"/>
</dbReference>
<evidence type="ECO:0000256" key="1">
    <source>
        <dbReference type="ARBA" id="ARBA00009995"/>
    </source>
</evidence>
<dbReference type="InterPro" id="IPR002213">
    <property type="entry name" value="UDP_glucos_trans"/>
</dbReference>
<dbReference type="PANTHER" id="PTHR11926">
    <property type="entry name" value="GLUCOSYL/GLUCURONOSYL TRANSFERASES"/>
    <property type="match status" value="1"/>
</dbReference>
<dbReference type="Pfam" id="PF00201">
    <property type="entry name" value="UDPGT"/>
    <property type="match status" value="1"/>
</dbReference>
<reference evidence="5" key="1">
    <citation type="journal article" date="2013" name="Science">
        <title>The Amborella genome and the evolution of flowering plants.</title>
        <authorList>
            <consortium name="Amborella Genome Project"/>
        </authorList>
    </citation>
    <scope>NUCLEOTIDE SEQUENCE [LARGE SCALE GENOMIC DNA]</scope>
</reference>
<proteinExistence type="inferred from homology"/>
<dbReference type="FunFam" id="3.40.50.2000:FF:000027">
    <property type="entry name" value="Glycosyltransferase"/>
    <property type="match status" value="1"/>
</dbReference>
<dbReference type="Gene3D" id="3.40.50.2000">
    <property type="entry name" value="Glycogen Phosphorylase B"/>
    <property type="match status" value="2"/>
</dbReference>
<name>U5CNK0_AMBTC</name>
<dbReference type="PROSITE" id="PS00375">
    <property type="entry name" value="UDPGT"/>
    <property type="match status" value="1"/>
</dbReference>
<dbReference type="GO" id="GO:0035251">
    <property type="term" value="F:UDP-glucosyltransferase activity"/>
    <property type="evidence" value="ECO:0000318"/>
    <property type="project" value="GO_Central"/>
</dbReference>
<dbReference type="InterPro" id="IPR035595">
    <property type="entry name" value="UDP_glycos_trans_CS"/>
</dbReference>
<keyword evidence="3" id="KW-0328">Glycosyltransferase</keyword>
<dbReference type="Proteomes" id="UP000017836">
    <property type="component" value="Unassembled WGS sequence"/>
</dbReference>
<dbReference type="PANTHER" id="PTHR11926:SF1498">
    <property type="entry name" value="GLYCOSYLTRANSFERASE"/>
    <property type="match status" value="1"/>
</dbReference>
<evidence type="ECO:0000313" key="4">
    <source>
        <dbReference type="EMBL" id="ERN14731.1"/>
    </source>
</evidence>
<keyword evidence="5" id="KW-1185">Reference proteome</keyword>
<evidence type="ECO:0000256" key="3">
    <source>
        <dbReference type="RuleBase" id="RU003718"/>
    </source>
</evidence>
<evidence type="ECO:0000256" key="2">
    <source>
        <dbReference type="ARBA" id="ARBA00022679"/>
    </source>
</evidence>
<dbReference type="SUPFAM" id="SSF53756">
    <property type="entry name" value="UDP-Glycosyltransferase/glycogen phosphorylase"/>
    <property type="match status" value="1"/>
</dbReference>
<dbReference type="HOGENOM" id="CLU_001724_1_0_1"/>
<evidence type="ECO:0000313" key="5">
    <source>
        <dbReference type="Proteomes" id="UP000017836"/>
    </source>
</evidence>
<sequence length="284" mass="32343">MPSFIRTTDPNEYMLHFTKDETQKAFKSSALILNTFDEFETEILDAMKAKLPCPIYTMSPLLTFASHACKDQVNQIPTNLWKEDSYCLEWLDNKEIGSVIYVNFGSIAVLTTHQLNEFAWGLAKSQKPFIWIIRKDLVMGESAILSQEFTNEIKERGLITGWCNQAQVLSHPSVGGFLTHAGWNSTLESICNGVPMICWPFFAEQPMNCRYACSKWGIGMEISSGLKREEVEGLVRELMEGEKGRELRSRVKIWKETSKAAIKFGGSSYCNLDRLIKEVLMKQQ</sequence>
<accession>U5CNK0</accession>
<comment type="similarity">
    <text evidence="1 3">Belongs to the UDP-glycosyltransferase family.</text>
</comment>
<dbReference type="Gramene" id="ERN14731">
    <property type="protein sequence ID" value="ERN14731"/>
    <property type="gene ID" value="AMTR_s00038p00233280"/>
</dbReference>
<gene>
    <name evidence="4" type="ORF">AMTR_s00038p00233280</name>
</gene>
<dbReference type="eggNOG" id="KOG1192">
    <property type="taxonomic scope" value="Eukaryota"/>
</dbReference>